<comment type="similarity">
    <text evidence="1 6">Belongs to the peptidase S8 family.</text>
</comment>
<evidence type="ECO:0000256" key="3">
    <source>
        <dbReference type="ARBA" id="ARBA00022729"/>
    </source>
</evidence>
<evidence type="ECO:0000256" key="2">
    <source>
        <dbReference type="ARBA" id="ARBA00022670"/>
    </source>
</evidence>
<evidence type="ECO:0000256" key="6">
    <source>
        <dbReference type="PROSITE-ProRule" id="PRU01240"/>
    </source>
</evidence>
<dbReference type="EMBL" id="JAUUTY010000006">
    <property type="protein sequence ID" value="KAK1620252.1"/>
    <property type="molecule type" value="Genomic_DNA"/>
</dbReference>
<proteinExistence type="inferred from homology"/>
<evidence type="ECO:0000256" key="4">
    <source>
        <dbReference type="ARBA" id="ARBA00022801"/>
    </source>
</evidence>
<dbReference type="GO" id="GO:0006508">
    <property type="term" value="P:proteolysis"/>
    <property type="evidence" value="ECO:0007669"/>
    <property type="project" value="UniProtKB-KW"/>
</dbReference>
<dbReference type="Proteomes" id="UP001231189">
    <property type="component" value="Unassembled WGS sequence"/>
</dbReference>
<keyword evidence="5" id="KW-0720">Serine protease</keyword>
<keyword evidence="2" id="KW-0645">Protease</keyword>
<evidence type="ECO:0000256" key="1">
    <source>
        <dbReference type="ARBA" id="ARBA00011073"/>
    </source>
</evidence>
<evidence type="ECO:0000259" key="7">
    <source>
        <dbReference type="Pfam" id="PF00082"/>
    </source>
</evidence>
<name>A0AAD8VUJ5_LOLMU</name>
<protein>
    <recommendedName>
        <fullName evidence="7">Peptidase S8/S53 domain-containing protein</fullName>
    </recommendedName>
</protein>
<dbReference type="PANTHER" id="PTHR10795">
    <property type="entry name" value="PROPROTEIN CONVERTASE SUBTILISIN/KEXIN"/>
    <property type="match status" value="1"/>
</dbReference>
<dbReference type="InterPro" id="IPR045051">
    <property type="entry name" value="SBT"/>
</dbReference>
<keyword evidence="4" id="KW-0378">Hydrolase</keyword>
<evidence type="ECO:0000313" key="8">
    <source>
        <dbReference type="EMBL" id="KAK1620252.1"/>
    </source>
</evidence>
<dbReference type="PROSITE" id="PS51892">
    <property type="entry name" value="SUBTILASE"/>
    <property type="match status" value="1"/>
</dbReference>
<comment type="caution">
    <text evidence="6">Lacks conserved residue(s) required for the propagation of feature annotation.</text>
</comment>
<dbReference type="InterPro" id="IPR036852">
    <property type="entry name" value="Peptidase_S8/S53_dom_sf"/>
</dbReference>
<organism evidence="8 9">
    <name type="scientific">Lolium multiflorum</name>
    <name type="common">Italian ryegrass</name>
    <name type="synonym">Lolium perenne subsp. multiflorum</name>
    <dbReference type="NCBI Taxonomy" id="4521"/>
    <lineage>
        <taxon>Eukaryota</taxon>
        <taxon>Viridiplantae</taxon>
        <taxon>Streptophyta</taxon>
        <taxon>Embryophyta</taxon>
        <taxon>Tracheophyta</taxon>
        <taxon>Spermatophyta</taxon>
        <taxon>Magnoliopsida</taxon>
        <taxon>Liliopsida</taxon>
        <taxon>Poales</taxon>
        <taxon>Poaceae</taxon>
        <taxon>BOP clade</taxon>
        <taxon>Pooideae</taxon>
        <taxon>Poodae</taxon>
        <taxon>Poeae</taxon>
        <taxon>Poeae Chloroplast Group 2 (Poeae type)</taxon>
        <taxon>Loliodinae</taxon>
        <taxon>Loliinae</taxon>
        <taxon>Lolium</taxon>
    </lineage>
</organism>
<evidence type="ECO:0000313" key="9">
    <source>
        <dbReference type="Proteomes" id="UP001231189"/>
    </source>
</evidence>
<keyword evidence="3" id="KW-0732">Signal</keyword>
<evidence type="ECO:0000256" key="5">
    <source>
        <dbReference type="ARBA" id="ARBA00022825"/>
    </source>
</evidence>
<dbReference type="AlphaFoldDB" id="A0AAD8VUJ5"/>
<accession>A0AAD8VUJ5</accession>
<dbReference type="GO" id="GO:0004252">
    <property type="term" value="F:serine-type endopeptidase activity"/>
    <property type="evidence" value="ECO:0007669"/>
    <property type="project" value="InterPro"/>
</dbReference>
<dbReference type="SUPFAM" id="SSF52743">
    <property type="entry name" value="Subtilisin-like"/>
    <property type="match status" value="1"/>
</dbReference>
<dbReference type="Pfam" id="PF00082">
    <property type="entry name" value="Peptidase_S8"/>
    <property type="match status" value="1"/>
</dbReference>
<keyword evidence="9" id="KW-1185">Reference proteome</keyword>
<dbReference type="InterPro" id="IPR023828">
    <property type="entry name" value="Peptidase_S8_Ser-AS"/>
</dbReference>
<gene>
    <name evidence="8" type="ORF">QYE76_025769</name>
</gene>
<sequence length="146" mass="14957">MPGQRPRKVDCTGGSAAGDVAVVMAVSSGHEGGEEWASGAPGAGHALVCSVPRSRGRSSARGWLVDLGTSCVYTARAPTELDRDIRRVQYNIVSGTSMACPLVSGIVVLLRQARPKWSPAAIKSSLMTTAGNGDSTSGITGNMTIG</sequence>
<dbReference type="Gene3D" id="3.40.50.200">
    <property type="entry name" value="Peptidase S8/S53 domain"/>
    <property type="match status" value="1"/>
</dbReference>
<reference evidence="8" key="1">
    <citation type="submission" date="2023-07" db="EMBL/GenBank/DDBJ databases">
        <title>A chromosome-level genome assembly of Lolium multiflorum.</title>
        <authorList>
            <person name="Chen Y."/>
            <person name="Copetti D."/>
            <person name="Kolliker R."/>
            <person name="Studer B."/>
        </authorList>
    </citation>
    <scope>NUCLEOTIDE SEQUENCE</scope>
    <source>
        <strain evidence="8">02402/16</strain>
        <tissue evidence="8">Leaf</tissue>
    </source>
</reference>
<dbReference type="PROSITE" id="PS00138">
    <property type="entry name" value="SUBTILASE_SER"/>
    <property type="match status" value="1"/>
</dbReference>
<dbReference type="InterPro" id="IPR000209">
    <property type="entry name" value="Peptidase_S8/S53_dom"/>
</dbReference>
<feature type="domain" description="Peptidase S8/S53" evidence="7">
    <location>
        <begin position="82"/>
        <end position="134"/>
    </location>
</feature>
<comment type="caution">
    <text evidence="8">The sequence shown here is derived from an EMBL/GenBank/DDBJ whole genome shotgun (WGS) entry which is preliminary data.</text>
</comment>